<evidence type="ECO:0000313" key="1">
    <source>
        <dbReference type="EMBL" id="CAE7188779.1"/>
    </source>
</evidence>
<name>A0A6S6W732_9PLEO</name>
<proteinExistence type="predicted"/>
<dbReference type="PANTHER" id="PTHR38797:SF4">
    <property type="entry name" value="NUCLEAR PORE COMPLEX PROTEIN NUP85"/>
    <property type="match status" value="1"/>
</dbReference>
<dbReference type="InterPro" id="IPR022085">
    <property type="entry name" value="OpdG"/>
</dbReference>
<organism evidence="1 2">
    <name type="scientific">Pyrenophora teres f. teres</name>
    <dbReference type="NCBI Taxonomy" id="97479"/>
    <lineage>
        <taxon>Eukaryota</taxon>
        <taxon>Fungi</taxon>
        <taxon>Dikarya</taxon>
        <taxon>Ascomycota</taxon>
        <taxon>Pezizomycotina</taxon>
        <taxon>Dothideomycetes</taxon>
        <taxon>Pleosporomycetidae</taxon>
        <taxon>Pleosporales</taxon>
        <taxon>Pleosporineae</taxon>
        <taxon>Pleosporaceae</taxon>
        <taxon>Pyrenophora</taxon>
    </lineage>
</organism>
<dbReference type="Pfam" id="PF12311">
    <property type="entry name" value="DUF3632"/>
    <property type="match status" value="1"/>
</dbReference>
<dbReference type="AlphaFoldDB" id="A0A6S6W732"/>
<dbReference type="PANTHER" id="PTHR38797">
    <property type="entry name" value="NUCLEAR PORE COMPLEX PROTEIN NUP85-RELATED"/>
    <property type="match status" value="1"/>
</dbReference>
<dbReference type="InterPro" id="IPR053204">
    <property type="entry name" value="Oxopyrrolidines_Biosynth-assoc"/>
</dbReference>
<dbReference type="Proteomes" id="UP000472372">
    <property type="component" value="Chromosome 6"/>
</dbReference>
<gene>
    <name evidence="1" type="ORF">PTTW11_07376</name>
</gene>
<sequence length="256" mass="28337">MASKWAQSQREGWLCKLYGKYSVDDTRSIPSDSVQSKIVTVLENLLSNQTTPKDAATETASLILFREDAETLWNNLWGLYLSAAETFGEEQELGALVDYIVELASLPDASSLPEFSMNLSESFQGPERYLANLSSPATPDAAKSAWKNLNTFLALLAKSRNAQKIPVLAGWARLGVKTLVMALEQSPSTREGQNVELHAPAAAQWLRIAQDEIEKLCNDKTERFTAGDLWANRGGGEVCDNARLQFWKSRMAELGY</sequence>
<reference evidence="1" key="1">
    <citation type="submission" date="2021-02" db="EMBL/GenBank/DDBJ databases">
        <authorList>
            <person name="Syme A R."/>
            <person name="Syme A R."/>
            <person name="Moolhuijzen P."/>
        </authorList>
    </citation>
    <scope>NUCLEOTIDE SEQUENCE</scope>
    <source>
        <strain evidence="1">W1-1</strain>
    </source>
</reference>
<protein>
    <submittedName>
        <fullName evidence="1">DUF3632 domain containing protein</fullName>
    </submittedName>
</protein>
<evidence type="ECO:0000313" key="2">
    <source>
        <dbReference type="Proteomes" id="UP000472372"/>
    </source>
</evidence>
<accession>A0A6S6W732</accession>
<dbReference type="EMBL" id="HG992982">
    <property type="protein sequence ID" value="CAE7188779.1"/>
    <property type="molecule type" value="Genomic_DNA"/>
</dbReference>